<evidence type="ECO:0000313" key="1">
    <source>
        <dbReference type="EMBL" id="GAA1620711.1"/>
    </source>
</evidence>
<proteinExistence type="predicted"/>
<gene>
    <name evidence="1" type="ORF">GCM10009733_016550</name>
</gene>
<evidence type="ECO:0008006" key="3">
    <source>
        <dbReference type="Google" id="ProtNLM"/>
    </source>
</evidence>
<dbReference type="Proteomes" id="UP001500064">
    <property type="component" value="Unassembled WGS sequence"/>
</dbReference>
<name>A0ABN2EXF3_9ACTN</name>
<dbReference type="EMBL" id="BAAAMU010000008">
    <property type="protein sequence ID" value="GAA1620711.1"/>
    <property type="molecule type" value="Genomic_DNA"/>
</dbReference>
<protein>
    <recommendedName>
        <fullName evidence="3">LysR family transcriptional regulator</fullName>
    </recommendedName>
</protein>
<dbReference type="RefSeq" id="WP_346102783.1">
    <property type="nucleotide sequence ID" value="NZ_BAAAMU010000008.1"/>
</dbReference>
<sequence>MRGPLVTHMEELLSLASFGEVVNALPAHSARYRNRPDIAWPPFADSEPLAYGLVWRAENAAIRALAQTVRNLGPLHL</sequence>
<organism evidence="1 2">
    <name type="scientific">Nonomuraea maheshkhaliensis</name>
    <dbReference type="NCBI Taxonomy" id="419590"/>
    <lineage>
        <taxon>Bacteria</taxon>
        <taxon>Bacillati</taxon>
        <taxon>Actinomycetota</taxon>
        <taxon>Actinomycetes</taxon>
        <taxon>Streptosporangiales</taxon>
        <taxon>Streptosporangiaceae</taxon>
        <taxon>Nonomuraea</taxon>
    </lineage>
</organism>
<accession>A0ABN2EXF3</accession>
<reference evidence="1 2" key="1">
    <citation type="journal article" date="2019" name="Int. J. Syst. Evol. Microbiol.">
        <title>The Global Catalogue of Microorganisms (GCM) 10K type strain sequencing project: providing services to taxonomists for standard genome sequencing and annotation.</title>
        <authorList>
            <consortium name="The Broad Institute Genomics Platform"/>
            <consortium name="The Broad Institute Genome Sequencing Center for Infectious Disease"/>
            <person name="Wu L."/>
            <person name="Ma J."/>
        </authorList>
    </citation>
    <scope>NUCLEOTIDE SEQUENCE [LARGE SCALE GENOMIC DNA]</scope>
    <source>
        <strain evidence="1 2">JCM 13929</strain>
    </source>
</reference>
<keyword evidence="2" id="KW-1185">Reference proteome</keyword>
<evidence type="ECO:0000313" key="2">
    <source>
        <dbReference type="Proteomes" id="UP001500064"/>
    </source>
</evidence>
<comment type="caution">
    <text evidence="1">The sequence shown here is derived from an EMBL/GenBank/DDBJ whole genome shotgun (WGS) entry which is preliminary data.</text>
</comment>